<evidence type="ECO:0000256" key="4">
    <source>
        <dbReference type="ARBA" id="ARBA00023014"/>
    </source>
</evidence>
<dbReference type="Gene3D" id="2.40.40.20">
    <property type="match status" value="1"/>
</dbReference>
<dbReference type="Gene3D" id="3.30.200.210">
    <property type="match status" value="1"/>
</dbReference>
<evidence type="ECO:0000256" key="5">
    <source>
        <dbReference type="SAM" id="MobiDB-lite"/>
    </source>
</evidence>
<feature type="region of interest" description="Disordered" evidence="5">
    <location>
        <begin position="62"/>
        <end position="87"/>
    </location>
</feature>
<dbReference type="InterPro" id="IPR050612">
    <property type="entry name" value="Prok_Mopterin_Oxidored"/>
</dbReference>
<dbReference type="NCBIfam" id="TIGR01409">
    <property type="entry name" value="TAT_signal_seq"/>
    <property type="match status" value="1"/>
</dbReference>
<dbReference type="GO" id="GO:0046872">
    <property type="term" value="F:metal ion binding"/>
    <property type="evidence" value="ECO:0007669"/>
    <property type="project" value="UniProtKB-KW"/>
</dbReference>
<dbReference type="Proteomes" id="UP000463388">
    <property type="component" value="Unassembled WGS sequence"/>
</dbReference>
<keyword evidence="3" id="KW-0408">Iron</keyword>
<evidence type="ECO:0000256" key="3">
    <source>
        <dbReference type="ARBA" id="ARBA00023004"/>
    </source>
</evidence>
<comment type="caution">
    <text evidence="7">The sequence shown here is derived from an EMBL/GenBank/DDBJ whole genome shotgun (WGS) entry which is preliminary data.</text>
</comment>
<keyword evidence="8" id="KW-1185">Reference proteome</keyword>
<dbReference type="InterPro" id="IPR019546">
    <property type="entry name" value="TAT_signal_bac_arc"/>
</dbReference>
<dbReference type="AlphaFoldDB" id="A0A6N8JMR2"/>
<organism evidence="7 8">
    <name type="scientific">Adlercreutzia mucosicola</name>
    <dbReference type="NCBI Taxonomy" id="580026"/>
    <lineage>
        <taxon>Bacteria</taxon>
        <taxon>Bacillati</taxon>
        <taxon>Actinomycetota</taxon>
        <taxon>Coriobacteriia</taxon>
        <taxon>Eggerthellales</taxon>
        <taxon>Eggerthellaceae</taxon>
        <taxon>Adlercreutzia</taxon>
    </lineage>
</organism>
<keyword evidence="2" id="KW-0479">Metal-binding</keyword>
<dbReference type="InterPro" id="IPR006656">
    <property type="entry name" value="Mopterin_OxRdtase"/>
</dbReference>
<dbReference type="SUPFAM" id="SSF50692">
    <property type="entry name" value="ADC-like"/>
    <property type="match status" value="1"/>
</dbReference>
<dbReference type="PANTHER" id="PTHR43742">
    <property type="entry name" value="TRIMETHYLAMINE-N-OXIDE REDUCTASE"/>
    <property type="match status" value="1"/>
</dbReference>
<dbReference type="InterPro" id="IPR006963">
    <property type="entry name" value="Mopterin_OxRdtase_4Fe-4S_dom"/>
</dbReference>
<comment type="similarity">
    <text evidence="1">Belongs to the prokaryotic molybdopterin-containing oxidoreductase family.</text>
</comment>
<feature type="domain" description="4Fe-4S Mo/W bis-MGD-type" evidence="6">
    <location>
        <begin position="196"/>
        <end position="256"/>
    </location>
</feature>
<dbReference type="Gene3D" id="3.40.228.10">
    <property type="entry name" value="Dimethylsulfoxide Reductase, domain 2"/>
    <property type="match status" value="1"/>
</dbReference>
<feature type="compositionally biased region" description="Low complexity" evidence="5">
    <location>
        <begin position="64"/>
        <end position="80"/>
    </location>
</feature>
<evidence type="ECO:0000256" key="1">
    <source>
        <dbReference type="ARBA" id="ARBA00010312"/>
    </source>
</evidence>
<dbReference type="Gene3D" id="3.40.50.740">
    <property type="match status" value="1"/>
</dbReference>
<dbReference type="PANTHER" id="PTHR43742:SF6">
    <property type="entry name" value="OXIDOREDUCTASE YYAE-RELATED"/>
    <property type="match status" value="1"/>
</dbReference>
<proteinExistence type="inferred from homology"/>
<protein>
    <submittedName>
        <fullName evidence="7">Molybdopterin-dependent oxidoreductase</fullName>
    </submittedName>
</protein>
<name>A0A6N8JMR2_9ACTN</name>
<dbReference type="InterPro" id="IPR006657">
    <property type="entry name" value="MoPterin_dinucl-bd_dom"/>
</dbReference>
<reference evidence="7 8" key="1">
    <citation type="submission" date="2019-12" db="EMBL/GenBank/DDBJ databases">
        <title>Microbes associate with the intestines of laboratory mice.</title>
        <authorList>
            <person name="Navarre W."/>
            <person name="Wong E."/>
        </authorList>
    </citation>
    <scope>NUCLEOTIDE SEQUENCE [LARGE SCALE GENOMIC DNA]</scope>
    <source>
        <strain evidence="7 8">NM66_B29</strain>
    </source>
</reference>
<accession>A0A6N8JMR2</accession>
<evidence type="ECO:0000259" key="6">
    <source>
        <dbReference type="PROSITE" id="PS51669"/>
    </source>
</evidence>
<dbReference type="Pfam" id="PF00384">
    <property type="entry name" value="Molybdopterin"/>
    <property type="match status" value="1"/>
</dbReference>
<evidence type="ECO:0000256" key="2">
    <source>
        <dbReference type="ARBA" id="ARBA00022723"/>
    </source>
</evidence>
<dbReference type="InterPro" id="IPR009010">
    <property type="entry name" value="Asp_de-COase-like_dom_sf"/>
</dbReference>
<dbReference type="GO" id="GO:0016491">
    <property type="term" value="F:oxidoreductase activity"/>
    <property type="evidence" value="ECO:0007669"/>
    <property type="project" value="InterPro"/>
</dbReference>
<dbReference type="GO" id="GO:0043546">
    <property type="term" value="F:molybdopterin cofactor binding"/>
    <property type="evidence" value="ECO:0007669"/>
    <property type="project" value="InterPro"/>
</dbReference>
<evidence type="ECO:0000313" key="8">
    <source>
        <dbReference type="Proteomes" id="UP000463388"/>
    </source>
</evidence>
<dbReference type="PROSITE" id="PS51669">
    <property type="entry name" value="4FE4S_MOW_BIS_MGD"/>
    <property type="match status" value="1"/>
</dbReference>
<evidence type="ECO:0000313" key="7">
    <source>
        <dbReference type="EMBL" id="MVX61233.1"/>
    </source>
</evidence>
<keyword evidence="4" id="KW-0411">Iron-sulfur</keyword>
<dbReference type="SUPFAM" id="SSF53706">
    <property type="entry name" value="Formate dehydrogenase/DMSO reductase, domains 1-3"/>
    <property type="match status" value="1"/>
</dbReference>
<sequence>MKIHVVSDRRLYQGFPLFGSGAPVSPFGLAPFSVSSGVRVVCKVASSAIAMHPFPMRQIVPIISKSPRNTRSSPPRSNSPATKRAGCRACVGPTGETAWAEPLRGLNLPRQKTTVPLKPYYRVRTTLFVDSSRRLVNERKRGDMSKEMAQSRPISRRGFLEGTALAGALVATGSLAGCTPGDDEEEESLASTAPEEQVFVNSCHGNCGRNCAWDVTVRDGYIVNCAPHQYNDDPTNRHRGGCWKGFLNINRVYDADRLKYPMKRVNSKEEEPEWEQISWDEAIEMLCATWQGIIDEVGPTGFALHHVYGSSALLSGNGGGCWGKLIGALGADTVLTGADMATIWAMSMDSAVCAAAPDSLRDAETIVFWGVNAAETRWVNWRYACEARQDHGCKLIAIDPNSTVTALHSDQHITIKPATDGALILSIIQQTFENGWEDEEFLRQRSCAPYLVKEDGTLLRGTDLGEAAPADGAPSPIYVWDETAQAAKPIAETPDANNLALSGVFEVNGMTVRTALDALKERASLYTPEYAEDITGVPASTIRELTDTLAHTKSAIMKDNGYAHYANSVHTALGLDAVMMVLGNLGKPGCGVYYWYGGGPTNAEWGVAAAPGPSIPDSQLLHVVETGELGGAPIPLRGMLSYAGNIVGSTVDRNAIEAALKQLEFLCVVEIRMTDACKYADLLLPACHWWERDDIIGSGLSTPYLRIAEKATEPQFESLSDYEICRRVAEGMGVAEFFQGDDRAQLAALLDSDANRDKGCTYADLQEKKAIRMVEDGQLDPADGSFATENGRVNFLIDRPMVYGGWNAGIDPLDFNLPDFVDNAEVSENHPLAAKYPLIFMTPHTKYGTQTTFHHAAFLHEILEEPEIHINSTDAAARNVADGDYLRLFNDRGEVVAKVKLNDGIMPGVVVMYHGWAEQYFKKGHYQRLSSFDNTDKFSNNSAYFDVRVEAERYEGE</sequence>
<dbReference type="Pfam" id="PF01568">
    <property type="entry name" value="Molydop_binding"/>
    <property type="match status" value="1"/>
</dbReference>
<dbReference type="GO" id="GO:0051536">
    <property type="term" value="F:iron-sulfur cluster binding"/>
    <property type="evidence" value="ECO:0007669"/>
    <property type="project" value="UniProtKB-KW"/>
</dbReference>
<gene>
    <name evidence="7" type="ORF">GKZ27_07175</name>
</gene>
<dbReference type="EMBL" id="WSRR01000016">
    <property type="protein sequence ID" value="MVX61233.1"/>
    <property type="molecule type" value="Genomic_DNA"/>
</dbReference>